<comment type="caution">
    <text evidence="9">The sequence shown here is derived from an EMBL/GenBank/DDBJ whole genome shotgun (WGS) entry which is preliminary data.</text>
</comment>
<dbReference type="EMBL" id="BDGU01000047">
    <property type="protein sequence ID" value="GAW00975.1"/>
    <property type="molecule type" value="Genomic_DNA"/>
</dbReference>
<dbReference type="PANTHER" id="PTHR22604">
    <property type="entry name" value="OXIDOREDUCTASES"/>
    <property type="match status" value="1"/>
</dbReference>
<dbReference type="EC" id="1.1.1.179" evidence="3"/>
<protein>
    <recommendedName>
        <fullName evidence="3">D-xylose 1-dehydrogenase (NADP(+), D-xylono-1,5-lactone-forming)</fullName>
        <ecNumber evidence="3">1.1.1.179</ecNumber>
    </recommendedName>
    <alternativeName>
        <fullName evidence="4">D-xylose-NADP dehydrogenase</fullName>
    </alternativeName>
</protein>
<organism evidence="9 10">
    <name type="scientific">Lentinula edodes</name>
    <name type="common">Shiitake mushroom</name>
    <name type="synonym">Lentinus edodes</name>
    <dbReference type="NCBI Taxonomy" id="5353"/>
    <lineage>
        <taxon>Eukaryota</taxon>
        <taxon>Fungi</taxon>
        <taxon>Dikarya</taxon>
        <taxon>Basidiomycota</taxon>
        <taxon>Agaricomycotina</taxon>
        <taxon>Agaricomycetes</taxon>
        <taxon>Agaricomycetidae</taxon>
        <taxon>Agaricales</taxon>
        <taxon>Marasmiineae</taxon>
        <taxon>Omphalotaceae</taxon>
        <taxon>Lentinula</taxon>
    </lineage>
</organism>
<evidence type="ECO:0000256" key="4">
    <source>
        <dbReference type="ARBA" id="ARBA00042988"/>
    </source>
</evidence>
<dbReference type="InterPro" id="IPR036291">
    <property type="entry name" value="NAD(P)-bd_dom_sf"/>
</dbReference>
<evidence type="ECO:0000256" key="3">
    <source>
        <dbReference type="ARBA" id="ARBA00038984"/>
    </source>
</evidence>
<comment type="similarity">
    <text evidence="1">Belongs to the Gfo/Idh/MocA family.</text>
</comment>
<dbReference type="Pfam" id="PF01408">
    <property type="entry name" value="GFO_IDH_MocA"/>
    <property type="match status" value="1"/>
</dbReference>
<sequence length="1743" mass="192802">MKALEVPHIIGRKRRDLHPHTADDGSEIAQEKEYSIAKRFKDMSGVPVLDFSLILILTHPDPHSRKDLPSTSARVRLLPRRFRNPGHGRLEYFRASAASSDVPVHEHGPAFDNKEADFGVALQARSGSNTNTLFEESFDQVRHDPESRPLDTQPLIRLDDMQPFPNSGFDRIGGILPHAQSLDNVFDQVRGYSESNSLPLPLAHDEIQFFRNHHAQSSDDVSQQGIEIAQNKSQESGRDGEYFTQPVASPSDCVIPHTFDQVQGNPELESSPIAASGVYNGTRISSGFGFGNDDDDEISLDGVSQNESDVDVWNEGEGVTDSPHCDQESYIQTFPDQATPIFDQTQAGYPELESLFPPVSSSFTTFDQTQAGHPELEFLPTDLSSARNEMYMPRSDSTGEIHTQSIDHASQTSPDVGVRTGSEDEVFQLHRHIQPDSLPSDHFAPNTYEDDIDIESPSPPTIPFGAETPTSSSSQPHNDSDFYPLAQPSEHASHSACSDLSCQIEVEDSRGNQGLGRNQNEFQLSYSNASLSIEPGTDFVNNYDLEHLSSSNGANLYCRSPSRSLGGVSISRDLDVKVDGTYSRATLQKADVKIPDIPKGSYTAASTICYSNGAEPSYIQSDTIPDIATGSYAAASTVFHSNGAEPSHIQPETQAASDHDFQNACHNLVLAEPPYIQTKPQAASDHEFQNVCHNSFLRPDSSYIYSDFRSLHLSFQPTDTSFPADPVTDTCEAMSDLRSLRYDDAEKSSLVRRLEMIESGMSTVHQLHDSGTFHEMSNPHGDGIFSPEHSQYQPKDGAALDLQDEYGIYAPGPHHFAAIPSHPKKYNGSDNGDESFSRDCVPFYCIQPEGEHTSDDDIVCFDAQGSLDYIQLLDANSSRADAEINECFQEQLDVSIGSLDASLPSISLDGPSSEADQERINTLSSLPNCEGLLIASHSGIRSYTPSPLDTPVAFGISFSPEEHMDVQLNLDDTEFDADDEGVKEDVGDSEMKYEHAHFDLDVSMADSGNGTQTFAYDNSFTDIPPAPTHTRAHVHDDPRRRTTRTTPDNTVEVPLASIQGNTLTPGPQGTRGDIGYQQGIPPLSPLTEIPDTPMVADTAEDERCLRTELESLVNNNVKSVSMKSHFISQMNQPPYDKAKLRSLLDSCYHYVGVLTNCDPPPPPPDIPVDTSHLSPITKPKIYKPPQHRPQNKVELAEHIRHEMGILMGRVNDRLDPEFVARPLSTVPSTTIDAWRRGGADGPTLENFTLQLCNGKHTHWNKAAAQVFSLYVRSKEEYKDYAIKSVQEAFFAHLSQLKKDFEHIAPRGLPRNWYNSAWLMRNPSRIEILAVGPDVPLTLPQEEVRLVQRLYRIFVPPSQPPKVEDSSNPPIKFGILGAANIAPPALILPAKSHAEVIVYAVAARDQRKAENFAKKHGIVKVYGGSNGYQQLLDDPEVDAIYNPLPNGLHFEWTMKALLAGKHVLCEKPMADTAEEVKQMFDLAEKKGLVLLEAFHYRFHPAIQRAKAVLDSGELGKIKSIDLKFTAPAGAMKDSDIRFNLALGGGATMDLGCYSLNCIRYLSSSDPTSVVSAIALPLKSANIQETKIDRAMSTTLALPNDVLASMEVDLSMPWEFFPPKLFKMWVVVKCEGGDVEVQNFVLPTFWHSIKVSNKVGGTTTKRVEKVYKFADVHIDDHSKALDLGEDWWLTYRYQLEAFVDKLKGRIPQTWVTREDSIANMQWIENIYEKAGIGSRPRSNYVLSAQ</sequence>
<accession>A0A1Q3E153</accession>
<evidence type="ECO:0000259" key="7">
    <source>
        <dbReference type="Pfam" id="PF01408"/>
    </source>
</evidence>
<dbReference type="Gene3D" id="3.40.50.720">
    <property type="entry name" value="NAD(P)-binding Rossmann-like Domain"/>
    <property type="match status" value="1"/>
</dbReference>
<evidence type="ECO:0000256" key="1">
    <source>
        <dbReference type="ARBA" id="ARBA00010928"/>
    </source>
</evidence>
<feature type="domain" description="GFO/IDH/MocA-like oxidoreductase" evidence="8">
    <location>
        <begin position="1501"/>
        <end position="1613"/>
    </location>
</feature>
<evidence type="ECO:0000256" key="6">
    <source>
        <dbReference type="SAM" id="MobiDB-lite"/>
    </source>
</evidence>
<dbReference type="Gene3D" id="3.30.360.10">
    <property type="entry name" value="Dihydrodipicolinate Reductase, domain 2"/>
    <property type="match status" value="1"/>
</dbReference>
<evidence type="ECO:0000256" key="2">
    <source>
        <dbReference type="ARBA" id="ARBA00023002"/>
    </source>
</evidence>
<dbReference type="PANTHER" id="PTHR22604:SF105">
    <property type="entry name" value="TRANS-1,2-DIHYDROBENZENE-1,2-DIOL DEHYDROGENASE"/>
    <property type="match status" value="1"/>
</dbReference>
<feature type="compositionally biased region" description="Polar residues" evidence="6">
    <location>
        <begin position="468"/>
        <end position="477"/>
    </location>
</feature>
<dbReference type="InterPro" id="IPR050984">
    <property type="entry name" value="Gfo/Idh/MocA_domain"/>
</dbReference>
<name>A0A1Q3E153_LENED</name>
<feature type="region of interest" description="Disordered" evidence="6">
    <location>
        <begin position="432"/>
        <end position="490"/>
    </location>
</feature>
<dbReference type="SUPFAM" id="SSF55347">
    <property type="entry name" value="Glyceraldehyde-3-phosphate dehydrogenase-like, C-terminal domain"/>
    <property type="match status" value="1"/>
</dbReference>
<dbReference type="STRING" id="5353.A0A1Q3E153"/>
<keyword evidence="10" id="KW-1185">Reference proteome</keyword>
<dbReference type="Proteomes" id="UP000188533">
    <property type="component" value="Unassembled WGS sequence"/>
</dbReference>
<proteinExistence type="inferred from homology"/>
<dbReference type="InterPro" id="IPR000683">
    <property type="entry name" value="Gfo/Idh/MocA-like_OxRdtase_N"/>
</dbReference>
<dbReference type="SUPFAM" id="SSF51735">
    <property type="entry name" value="NAD(P)-binding Rossmann-fold domains"/>
    <property type="match status" value="1"/>
</dbReference>
<reference evidence="9 10" key="1">
    <citation type="submission" date="2016-08" db="EMBL/GenBank/DDBJ databases">
        <authorList>
            <consortium name="Lentinula edodes genome sequencing consortium"/>
            <person name="Sakamoto Y."/>
            <person name="Nakade K."/>
            <person name="Sato S."/>
            <person name="Yoshida Y."/>
            <person name="Miyazaki K."/>
            <person name="Natsume S."/>
            <person name="Konno N."/>
        </authorList>
    </citation>
    <scope>NUCLEOTIDE SEQUENCE [LARGE SCALE GENOMIC DNA]</scope>
    <source>
        <strain evidence="9 10">NBRC 111202</strain>
    </source>
</reference>
<evidence type="ECO:0000313" key="10">
    <source>
        <dbReference type="Proteomes" id="UP000188533"/>
    </source>
</evidence>
<gene>
    <name evidence="9" type="ORF">LENED_002537</name>
</gene>
<reference evidence="9 10" key="2">
    <citation type="submission" date="2017-02" db="EMBL/GenBank/DDBJ databases">
        <title>A genome survey and senescence transcriptome analysis in Lentinula edodes.</title>
        <authorList>
            <person name="Sakamoto Y."/>
            <person name="Nakade K."/>
            <person name="Sato S."/>
            <person name="Yoshida Y."/>
            <person name="Miyazaki K."/>
            <person name="Natsume S."/>
            <person name="Konno N."/>
        </authorList>
    </citation>
    <scope>NUCLEOTIDE SEQUENCE [LARGE SCALE GENOMIC DNA]</scope>
    <source>
        <strain evidence="9 10">NBRC 111202</strain>
    </source>
</reference>
<feature type="domain" description="Gfo/Idh/MocA-like oxidoreductase N-terminal" evidence="7">
    <location>
        <begin position="1370"/>
        <end position="1490"/>
    </location>
</feature>
<dbReference type="GO" id="GO:0000166">
    <property type="term" value="F:nucleotide binding"/>
    <property type="evidence" value="ECO:0007669"/>
    <property type="project" value="InterPro"/>
</dbReference>
<dbReference type="GO" id="GO:0047837">
    <property type="term" value="F:D-xylose 1-dehydrogenase (NADP+) activity"/>
    <property type="evidence" value="ECO:0007669"/>
    <property type="project" value="UniProtKB-EC"/>
</dbReference>
<keyword evidence="2" id="KW-0560">Oxidoreductase</keyword>
<comment type="catalytic activity">
    <reaction evidence="5">
        <text>D-xylose + NADP(+) = D-xylono-1,5-lactone + NADPH + H(+)</text>
        <dbReference type="Rhea" id="RHEA:22000"/>
        <dbReference type="ChEBI" id="CHEBI:15378"/>
        <dbReference type="ChEBI" id="CHEBI:15867"/>
        <dbReference type="ChEBI" id="CHEBI:53455"/>
        <dbReference type="ChEBI" id="CHEBI:57783"/>
        <dbReference type="ChEBI" id="CHEBI:58349"/>
        <dbReference type="EC" id="1.1.1.179"/>
    </reaction>
</comment>
<evidence type="ECO:0000259" key="8">
    <source>
        <dbReference type="Pfam" id="PF22725"/>
    </source>
</evidence>
<dbReference type="Pfam" id="PF22725">
    <property type="entry name" value="GFO_IDH_MocA_C3"/>
    <property type="match status" value="1"/>
</dbReference>
<evidence type="ECO:0000313" key="9">
    <source>
        <dbReference type="EMBL" id="GAW00975.1"/>
    </source>
</evidence>
<feature type="region of interest" description="Disordered" evidence="6">
    <location>
        <begin position="1028"/>
        <end position="1047"/>
    </location>
</feature>
<dbReference type="InterPro" id="IPR055170">
    <property type="entry name" value="GFO_IDH_MocA-like_dom"/>
</dbReference>
<evidence type="ECO:0000256" key="5">
    <source>
        <dbReference type="ARBA" id="ARBA00049233"/>
    </source>
</evidence>